<gene>
    <name evidence="1" type="ORF">GLE_5509</name>
</gene>
<dbReference type="PATRIC" id="fig|69.6.peg.5424"/>
<dbReference type="AlphaFoldDB" id="A0A0S2DQK8"/>
<accession>A0A0S2DQK8</accession>
<evidence type="ECO:0000313" key="1">
    <source>
        <dbReference type="EMBL" id="ALN60850.1"/>
    </source>
</evidence>
<sequence length="69" mass="7513">MRKAFGKMGAALKITHDFRSHDTGADAPIYLARSISGGFSSGLRLGWTSKDQFSVGVFIGSEFQFDQPD</sequence>
<evidence type="ECO:0000313" key="2">
    <source>
        <dbReference type="Proteomes" id="UP000061569"/>
    </source>
</evidence>
<dbReference type="KEGG" id="lez:GLE_5509"/>
<organism evidence="1 2">
    <name type="scientific">Lysobacter enzymogenes</name>
    <dbReference type="NCBI Taxonomy" id="69"/>
    <lineage>
        <taxon>Bacteria</taxon>
        <taxon>Pseudomonadati</taxon>
        <taxon>Pseudomonadota</taxon>
        <taxon>Gammaproteobacteria</taxon>
        <taxon>Lysobacterales</taxon>
        <taxon>Lysobacteraceae</taxon>
        <taxon>Lysobacter</taxon>
    </lineage>
</organism>
<reference evidence="1 2" key="1">
    <citation type="submission" date="2015-11" db="EMBL/GenBank/DDBJ databases">
        <title>Genome sequences of Lysobacter enzymogenes strain C3 and Lysobacter antibioticus ATCC 29479.</title>
        <authorList>
            <person name="Kobayashi D.Y."/>
        </authorList>
    </citation>
    <scope>NUCLEOTIDE SEQUENCE [LARGE SCALE GENOMIC DNA]</scope>
    <source>
        <strain evidence="1 2">C3</strain>
    </source>
</reference>
<dbReference type="EMBL" id="CP013140">
    <property type="protein sequence ID" value="ALN60850.1"/>
    <property type="molecule type" value="Genomic_DNA"/>
</dbReference>
<proteinExistence type="predicted"/>
<protein>
    <submittedName>
        <fullName evidence="1">Uncharacterized protein</fullName>
    </submittedName>
</protein>
<dbReference type="Proteomes" id="UP000061569">
    <property type="component" value="Chromosome"/>
</dbReference>
<name>A0A0S2DQK8_LYSEN</name>